<reference evidence="2 3" key="1">
    <citation type="journal article" date="1999" name="J. Cancer Res. Clin. Oncol.">
        <title>Genomic studies of the Lucke tumor herpesvirus (RaHV-1).</title>
        <authorList>
            <person name="Davison A.J."/>
            <person name="Sauerbier W."/>
            <person name="Dolan A."/>
            <person name="Addison C."/>
            <person name="McKinnell R.G."/>
        </authorList>
    </citation>
    <scope>NUCLEOTIDE SEQUENCE [LARGE SCALE GENOMIC DNA]</scope>
    <source>
        <strain evidence="2 3">McKinnell</strain>
    </source>
</reference>
<reference evidence="2 3" key="2">
    <citation type="journal article" date="2006" name="J. Gen. Virol.">
        <title>Genome sequences of two frog herpesviruses.</title>
        <authorList>
            <person name="Davison A.J."/>
            <person name="Cunningham C."/>
            <person name="Sauerbier W."/>
            <person name="McKinnell R.G."/>
        </authorList>
    </citation>
    <scope>NUCLEOTIDE SEQUENCE [LARGE SCALE GENOMIC DNA]</scope>
    <source>
        <strain evidence="2 3">McKinnell</strain>
    </source>
</reference>
<proteinExistence type="predicted"/>
<accession>Q9YQY7</accession>
<name>Q9YQY7_9VIRU</name>
<keyword evidence="1" id="KW-0472">Membrane</keyword>
<evidence type="ECO:0000313" key="2">
    <source>
        <dbReference type="EMBL" id="AAD12278.1"/>
    </source>
</evidence>
<organism evidence="3">
    <name type="scientific">Ranid herpesvirus 1</name>
    <name type="common">Lucke tumor herpesvirus</name>
    <dbReference type="NCBI Taxonomy" id="85655"/>
    <lineage>
        <taxon>Viruses</taxon>
        <taxon>Duplodnaviria</taxon>
        <taxon>Heunggongvirae</taxon>
        <taxon>Peploviricota</taxon>
        <taxon>Herviviricetes</taxon>
        <taxon>Herpesvirales</taxon>
        <taxon>Alloherpesviridae</taxon>
        <taxon>Batravirus</taxon>
        <taxon>Batravirus ranidallo1</taxon>
    </lineage>
</organism>
<evidence type="ECO:0000256" key="1">
    <source>
        <dbReference type="SAM" id="Phobius"/>
    </source>
</evidence>
<keyword evidence="1" id="KW-0812">Transmembrane</keyword>
<dbReference type="Proteomes" id="UP000011238">
    <property type="component" value="Segment"/>
</dbReference>
<keyword evidence="1" id="KW-1133">Transmembrane helix</keyword>
<dbReference type="GeneID" id="5141252"/>
<dbReference type="EMBL" id="DQ665917">
    <property type="protein sequence ID" value="AAD12278.1"/>
    <property type="molecule type" value="Genomic_DNA"/>
</dbReference>
<protein>
    <submittedName>
        <fullName evidence="2">ORF81</fullName>
    </submittedName>
</protein>
<dbReference type="RefSeq" id="YP_656736.1">
    <property type="nucleotide sequence ID" value="NC_008211.1"/>
</dbReference>
<dbReference type="KEGG" id="vg:5141252"/>
<sequence>MRQRIMVENDKAAGNVQSMLAAPSPLVARICGAHTNPWIYATLTSTKGAMSALAFSEPVEPRAEPAHTASLGKRAKGVRRARVLVHWVCWVVGTAFHVYAMVLYGRCFVAVRTAECNNSICYTGFVLSMTTVAAAAIMTYGYLNAACGTADQVGTSSKNAVVTFNFILLLMFMTVYAYMTHNGVVTGEPQNYECLLNQTVTRGNHFNGTVLAWPATGTFQFASRCTKDIYYTATVQIVLWCCASALSFWLDRFRRELR</sequence>
<evidence type="ECO:0000313" key="3">
    <source>
        <dbReference type="Proteomes" id="UP000011238"/>
    </source>
</evidence>
<keyword evidence="3" id="KW-1185">Reference proteome</keyword>
<feature type="transmembrane region" description="Helical" evidence="1">
    <location>
        <begin position="125"/>
        <end position="147"/>
    </location>
</feature>
<feature type="transmembrane region" description="Helical" evidence="1">
    <location>
        <begin position="229"/>
        <end position="250"/>
    </location>
</feature>
<feature type="transmembrane region" description="Helical" evidence="1">
    <location>
        <begin position="83"/>
        <end position="105"/>
    </location>
</feature>
<feature type="transmembrane region" description="Helical" evidence="1">
    <location>
        <begin position="159"/>
        <end position="179"/>
    </location>
</feature>